<protein>
    <recommendedName>
        <fullName evidence="3">Zn(2)-C6 fungal-type domain-containing protein</fullName>
    </recommendedName>
</protein>
<dbReference type="AlphaFoldDB" id="A0A9P4XFU1"/>
<proteinExistence type="predicted"/>
<reference evidence="1 2" key="1">
    <citation type="submission" date="2018-06" db="EMBL/GenBank/DDBJ databases">
        <title>Genome analysis of cellulolytic fungus Trichoderma lentiforme CFAM-422.</title>
        <authorList>
            <person name="Steindorff A.S."/>
            <person name="Formighieri E.F."/>
            <person name="Midorikawa G.E.O."/>
            <person name="Tamietti M.S."/>
            <person name="Ramos E.Z."/>
            <person name="Silva A.S."/>
            <person name="Bon E.P.S."/>
            <person name="Mendes T.D."/>
            <person name="Damaso M.C.T."/>
            <person name="Favaro L.C.L."/>
        </authorList>
    </citation>
    <scope>NUCLEOTIDE SEQUENCE [LARGE SCALE GENOMIC DNA]</scope>
    <source>
        <strain evidence="1 2">CFAM-422</strain>
    </source>
</reference>
<name>A0A9P4XFU1_9HYPO</name>
<evidence type="ECO:0008006" key="3">
    <source>
        <dbReference type="Google" id="ProtNLM"/>
    </source>
</evidence>
<keyword evidence="2" id="KW-1185">Reference proteome</keyword>
<dbReference type="EMBL" id="QLNT01000010">
    <property type="protein sequence ID" value="KAF3071735.1"/>
    <property type="molecule type" value="Genomic_DNA"/>
</dbReference>
<gene>
    <name evidence="1" type="ORF">CFAM422_006097</name>
</gene>
<accession>A0A9P4XFU1</accession>
<evidence type="ECO:0000313" key="2">
    <source>
        <dbReference type="Proteomes" id="UP000801864"/>
    </source>
</evidence>
<organism evidence="1 2">
    <name type="scientific">Trichoderma lentiforme</name>
    <dbReference type="NCBI Taxonomy" id="1567552"/>
    <lineage>
        <taxon>Eukaryota</taxon>
        <taxon>Fungi</taxon>
        <taxon>Dikarya</taxon>
        <taxon>Ascomycota</taxon>
        <taxon>Pezizomycotina</taxon>
        <taxon>Sordariomycetes</taxon>
        <taxon>Hypocreomycetidae</taxon>
        <taxon>Hypocreales</taxon>
        <taxon>Hypocreaceae</taxon>
        <taxon>Trichoderma</taxon>
    </lineage>
</organism>
<evidence type="ECO:0000313" key="1">
    <source>
        <dbReference type="EMBL" id="KAF3071735.1"/>
    </source>
</evidence>
<comment type="caution">
    <text evidence="1">The sequence shown here is derived from an EMBL/GenBank/DDBJ whole genome shotgun (WGS) entry which is preliminary data.</text>
</comment>
<dbReference type="Proteomes" id="UP000801864">
    <property type="component" value="Unassembled WGS sequence"/>
</dbReference>
<sequence>MFITLKTYKNQDASGMEQVASRNADSSAAGGASEIRENHAVPIKRSACLACKIKKVRICIRSCAVINERGWMCADMKWSKVRCTGQRQRCDRCRSRAIRCIMPTLQKKVIRKAGLLDGLTQGATRSPTDQSVEAKRLQEDATINQPLTAEQTMTGVQDTAVYGINAFDATSHPANSRIRRRSRLFLQL</sequence>